<evidence type="ECO:0000313" key="1">
    <source>
        <dbReference type="EMBL" id="TNJ34166.1"/>
    </source>
</evidence>
<organism evidence="1 2">
    <name type="scientific">Prosthecochloris vibrioformis</name>
    <name type="common">Chlorobium vibrioforme</name>
    <dbReference type="NCBI Taxonomy" id="1098"/>
    <lineage>
        <taxon>Bacteria</taxon>
        <taxon>Pseudomonadati</taxon>
        <taxon>Chlorobiota</taxon>
        <taxon>Chlorobiia</taxon>
        <taxon>Chlorobiales</taxon>
        <taxon>Chlorobiaceae</taxon>
        <taxon>Prosthecochloris</taxon>
    </lineage>
</organism>
<protein>
    <submittedName>
        <fullName evidence="1">Uncharacterized protein</fullName>
    </submittedName>
</protein>
<keyword evidence="2" id="KW-1185">Reference proteome</keyword>
<name>A0A5C4RSI9_PROVB</name>
<accession>A0A5C4RSI9</accession>
<dbReference type="AlphaFoldDB" id="A0A5C4RSI9"/>
<sequence>MGDVYSDQILNLYFKDKVRRFIGEAVREHAVRLTPASRLKSLQRSPVNPVGFDVRLKIKEAWPRILDHLDEGETDAAVRLAVDAGFTEKDFRALLQDKVRLALVTIHASMRLAGVPDLKLLQQVARKGARLDERSTGPYLKGILYPAMARRMSNTLFWSRSNRNERDTDRTTDAFVDMMTSLEKSDDSGAKKALQKHGYSRSAAEEIVDNPARFCEFVLDAVLADKPDISAIEQAAKDLAKPYQVVEELNIGSGLKKELTEEDLKVLNVTLDACRAG</sequence>
<dbReference type="Proteomes" id="UP000309544">
    <property type="component" value="Unassembled WGS sequence"/>
</dbReference>
<dbReference type="RefSeq" id="WP_139626928.1">
    <property type="nucleotide sequence ID" value="NZ_VDCI01000011.1"/>
</dbReference>
<gene>
    <name evidence="1" type="ORF">FGF68_10020</name>
</gene>
<dbReference type="EMBL" id="VDCI01000011">
    <property type="protein sequence ID" value="TNJ34166.1"/>
    <property type="molecule type" value="Genomic_DNA"/>
</dbReference>
<reference evidence="1 2" key="1">
    <citation type="submission" date="2019-05" db="EMBL/GenBank/DDBJ databases">
        <title>Draft Whole-Genome sequence of the green sulfur bacterium Prosthecochloris vibrioformis DSM 260.</title>
        <authorList>
            <person name="Meyer T.E."/>
            <person name="Kyndt J.A."/>
        </authorList>
    </citation>
    <scope>NUCLEOTIDE SEQUENCE [LARGE SCALE GENOMIC DNA]</scope>
    <source>
        <strain evidence="1 2">DSM 260</strain>
    </source>
</reference>
<comment type="caution">
    <text evidence="1">The sequence shown here is derived from an EMBL/GenBank/DDBJ whole genome shotgun (WGS) entry which is preliminary data.</text>
</comment>
<proteinExistence type="predicted"/>
<evidence type="ECO:0000313" key="2">
    <source>
        <dbReference type="Proteomes" id="UP000309544"/>
    </source>
</evidence>